<organism evidence="1 2">
    <name type="scientific">Puccinia graminis f. sp. tritici</name>
    <dbReference type="NCBI Taxonomy" id="56615"/>
    <lineage>
        <taxon>Eukaryota</taxon>
        <taxon>Fungi</taxon>
        <taxon>Dikarya</taxon>
        <taxon>Basidiomycota</taxon>
        <taxon>Pucciniomycotina</taxon>
        <taxon>Pucciniomycetes</taxon>
        <taxon>Pucciniales</taxon>
        <taxon>Pucciniaceae</taxon>
        <taxon>Puccinia</taxon>
    </lineage>
</organism>
<proteinExistence type="predicted"/>
<sequence>MVVHSPDQNAIAPLHGSLGGPDRNWGAFLDYTLQPQGSQFDPVASPSHITPNRVIRSLRPLRCANG</sequence>
<protein>
    <submittedName>
        <fullName evidence="1">Uncharacterized protein</fullName>
    </submittedName>
</protein>
<gene>
    <name evidence="1" type="ORF">PGTUg99_035243</name>
</gene>
<dbReference type="Proteomes" id="UP000325313">
    <property type="component" value="Unassembled WGS sequence"/>
</dbReference>
<comment type="caution">
    <text evidence="1">The sequence shown here is derived from an EMBL/GenBank/DDBJ whole genome shotgun (WGS) entry which is preliminary data.</text>
</comment>
<evidence type="ECO:0000313" key="2">
    <source>
        <dbReference type="Proteomes" id="UP000325313"/>
    </source>
</evidence>
<dbReference type="AlphaFoldDB" id="A0A5B0SEK5"/>
<evidence type="ECO:0000313" key="1">
    <source>
        <dbReference type="EMBL" id="KAA1136551.1"/>
    </source>
</evidence>
<accession>A0A5B0SEK5</accession>
<dbReference type="EMBL" id="VDEP01000035">
    <property type="protein sequence ID" value="KAA1136551.1"/>
    <property type="molecule type" value="Genomic_DNA"/>
</dbReference>
<name>A0A5B0SEK5_PUCGR</name>
<reference evidence="1 2" key="1">
    <citation type="submission" date="2019-05" db="EMBL/GenBank/DDBJ databases">
        <title>Emergence of the Ug99 lineage of the wheat stem rust pathogen through somatic hybridization.</title>
        <authorList>
            <person name="Li F."/>
            <person name="Upadhyaya N.M."/>
            <person name="Sperschneider J."/>
            <person name="Matny O."/>
            <person name="Nguyen-Phuc H."/>
            <person name="Mago R."/>
            <person name="Raley C."/>
            <person name="Miller M.E."/>
            <person name="Silverstein K.A.T."/>
            <person name="Henningsen E."/>
            <person name="Hirsch C.D."/>
            <person name="Visser B."/>
            <person name="Pretorius Z.A."/>
            <person name="Steffenson B.J."/>
            <person name="Schwessinger B."/>
            <person name="Dodds P.N."/>
            <person name="Figueroa M."/>
        </authorList>
    </citation>
    <scope>NUCLEOTIDE SEQUENCE [LARGE SCALE GENOMIC DNA]</scope>
    <source>
        <strain evidence="1 2">Ug99</strain>
    </source>
</reference>